<gene>
    <name evidence="1" type="ORF">HNP46_000383</name>
</gene>
<protein>
    <submittedName>
        <fullName evidence="1">Uncharacterized protein</fullName>
    </submittedName>
</protein>
<dbReference type="Proteomes" id="UP000566995">
    <property type="component" value="Unassembled WGS sequence"/>
</dbReference>
<accession>A0A7W7KEV3</accession>
<name>A0A7W7KEV3_PSENT</name>
<proteinExistence type="predicted"/>
<reference evidence="1 2" key="1">
    <citation type="submission" date="2020-08" db="EMBL/GenBank/DDBJ databases">
        <title>Functional genomics of gut bacteria from endangered species of beetles.</title>
        <authorList>
            <person name="Carlos-Shanley C."/>
        </authorList>
    </citation>
    <scope>NUCLEOTIDE SEQUENCE [LARGE SCALE GENOMIC DNA]</scope>
    <source>
        <strain evidence="1 2">S00179</strain>
    </source>
</reference>
<sequence>MSTEYSAVAVNFLREIGLTLVEVPSIPNASFLEDVRVVEGTLHYLASAKACNLLHEAGHVAIVPAKYRHLMNDDVEVGVKAMFQQMEIDHVMPGTPEFQAGLQVSEAEASAWSWAAGLAAGIPEELIIEDWCFEGEGALQRTRFLSNMHYGVNGLATAGFCRTRETDLRPGVVFPELNFWLQK</sequence>
<evidence type="ECO:0000313" key="1">
    <source>
        <dbReference type="EMBL" id="MBB4861572.1"/>
    </source>
</evidence>
<dbReference type="AlphaFoldDB" id="A0A7W7KEV3"/>
<comment type="caution">
    <text evidence="1">The sequence shown here is derived from an EMBL/GenBank/DDBJ whole genome shotgun (WGS) entry which is preliminary data.</text>
</comment>
<evidence type="ECO:0000313" key="2">
    <source>
        <dbReference type="Proteomes" id="UP000566995"/>
    </source>
</evidence>
<dbReference type="RefSeq" id="WP_184585829.1">
    <property type="nucleotide sequence ID" value="NZ_JACHLI010000001.1"/>
</dbReference>
<dbReference type="EMBL" id="JACHLI010000001">
    <property type="protein sequence ID" value="MBB4861572.1"/>
    <property type="molecule type" value="Genomic_DNA"/>
</dbReference>
<organism evidence="1 2">
    <name type="scientific">Pseudomonas nitroreducens</name>
    <dbReference type="NCBI Taxonomy" id="46680"/>
    <lineage>
        <taxon>Bacteria</taxon>
        <taxon>Pseudomonadati</taxon>
        <taxon>Pseudomonadota</taxon>
        <taxon>Gammaproteobacteria</taxon>
        <taxon>Pseudomonadales</taxon>
        <taxon>Pseudomonadaceae</taxon>
        <taxon>Pseudomonas</taxon>
    </lineage>
</organism>